<keyword evidence="2" id="KW-1185">Reference proteome</keyword>
<proteinExistence type="predicted"/>
<dbReference type="Proteomes" id="UP000266906">
    <property type="component" value="Unassembled WGS sequence"/>
</dbReference>
<evidence type="ECO:0000313" key="1">
    <source>
        <dbReference type="EMBL" id="RPE33747.1"/>
    </source>
</evidence>
<organism evidence="1 2">
    <name type="scientific">Kitasatospora cineracea</name>
    <dbReference type="NCBI Taxonomy" id="88074"/>
    <lineage>
        <taxon>Bacteria</taxon>
        <taxon>Bacillati</taxon>
        <taxon>Actinomycetota</taxon>
        <taxon>Actinomycetes</taxon>
        <taxon>Kitasatosporales</taxon>
        <taxon>Streptomycetaceae</taxon>
        <taxon>Kitasatospora</taxon>
    </lineage>
</organism>
<gene>
    <name evidence="1" type="ORF">EDD38_2044</name>
</gene>
<dbReference type="RefSeq" id="WP_123817930.1">
    <property type="nucleotide sequence ID" value="NZ_RKQG01000001.1"/>
</dbReference>
<dbReference type="EMBL" id="RKQG01000001">
    <property type="protein sequence ID" value="RPE33747.1"/>
    <property type="molecule type" value="Genomic_DNA"/>
</dbReference>
<comment type="caution">
    <text evidence="1">The sequence shown here is derived from an EMBL/GenBank/DDBJ whole genome shotgun (WGS) entry which is preliminary data.</text>
</comment>
<evidence type="ECO:0000313" key="2">
    <source>
        <dbReference type="Proteomes" id="UP000266906"/>
    </source>
</evidence>
<accession>A0A3N4RZ25</accession>
<protein>
    <submittedName>
        <fullName evidence="1">Uncharacterized protein</fullName>
    </submittedName>
</protein>
<reference evidence="1 2" key="1">
    <citation type="submission" date="2018-11" db="EMBL/GenBank/DDBJ databases">
        <title>Sequencing the genomes of 1000 actinobacteria strains.</title>
        <authorList>
            <person name="Klenk H.-P."/>
        </authorList>
    </citation>
    <scope>NUCLEOTIDE SEQUENCE [LARGE SCALE GENOMIC DNA]</scope>
    <source>
        <strain evidence="1 2">DSM 44781</strain>
    </source>
</reference>
<sequence length="78" mass="8288">MTALRSLPIIGIITKSRVGYTATEPISTRELAEVIRSKWCKGCRTSDAGTTGDGGTYTLLAEVDGDVLAVRGRFIGGR</sequence>
<dbReference type="AlphaFoldDB" id="A0A3N4RZ25"/>
<name>A0A3N4RZ25_9ACTN</name>